<reference evidence="1 2" key="1">
    <citation type="submission" date="2020-06" db="EMBL/GenBank/DDBJ databases">
        <title>Complete genome of Azosprillum oryzae KACC14407.</title>
        <authorList>
            <person name="Kim M."/>
            <person name="Park Y.-J."/>
            <person name="Shin J.-H."/>
        </authorList>
    </citation>
    <scope>NUCLEOTIDE SEQUENCE [LARGE SCALE GENOMIC DNA]</scope>
    <source>
        <strain evidence="1 2">KACC 14407</strain>
        <plasmid evidence="1 2">unnamed3</plasmid>
    </source>
</reference>
<keyword evidence="1" id="KW-0614">Plasmid</keyword>
<protein>
    <recommendedName>
        <fullName evidence="3">DUF4365 domain-containing protein</fullName>
    </recommendedName>
</protein>
<keyword evidence="2" id="KW-1185">Reference proteome</keyword>
<gene>
    <name evidence="1" type="ORF">HUE56_04525</name>
</gene>
<dbReference type="GO" id="GO:0003676">
    <property type="term" value="F:nucleic acid binding"/>
    <property type="evidence" value="ECO:0007669"/>
    <property type="project" value="InterPro"/>
</dbReference>
<dbReference type="RefSeq" id="WP_149201739.1">
    <property type="nucleotide sequence ID" value="NZ_BSOV01000012.1"/>
</dbReference>
<dbReference type="AlphaFoldDB" id="A0A6N1AKV6"/>
<geneLocation type="plasmid" evidence="1 2">
    <name>unnamed3</name>
</geneLocation>
<evidence type="ECO:0000313" key="2">
    <source>
        <dbReference type="Proteomes" id="UP000509702"/>
    </source>
</evidence>
<proteinExistence type="predicted"/>
<sequence>MPLDPNAVTGASAEALVTTRLLSFSVNVARPVIDSDRIDLIAFNVDDAQVALAPVQVKGSTGQRYQFQRDLFDTPEISLVLVWYAMTATPRFFVFGCLADVEAALGGSVGSPSWLNDGSYSMTPRGAPARLPQERIRLMTPHENRWDRILNKIGVAVPIPAVAGP</sequence>
<name>A0A6N1AKV6_9PROT</name>
<dbReference type="KEGG" id="aoz:HUE56_04525"/>
<dbReference type="InterPro" id="IPR011856">
    <property type="entry name" value="tRNA_endonuc-like_dom_sf"/>
</dbReference>
<evidence type="ECO:0000313" key="1">
    <source>
        <dbReference type="EMBL" id="QKS49804.1"/>
    </source>
</evidence>
<evidence type="ECO:0008006" key="3">
    <source>
        <dbReference type="Google" id="ProtNLM"/>
    </source>
</evidence>
<dbReference type="Proteomes" id="UP000509702">
    <property type="component" value="Plasmid unnamed3"/>
</dbReference>
<dbReference type="Gene3D" id="3.40.1350.10">
    <property type="match status" value="1"/>
</dbReference>
<dbReference type="EMBL" id="CP054617">
    <property type="protein sequence ID" value="QKS49804.1"/>
    <property type="molecule type" value="Genomic_DNA"/>
</dbReference>
<accession>A0A6N1AKV6</accession>
<organism evidence="1 2">
    <name type="scientific">Azospirillum oryzae</name>
    <dbReference type="NCBI Taxonomy" id="286727"/>
    <lineage>
        <taxon>Bacteria</taxon>
        <taxon>Pseudomonadati</taxon>
        <taxon>Pseudomonadota</taxon>
        <taxon>Alphaproteobacteria</taxon>
        <taxon>Rhodospirillales</taxon>
        <taxon>Azospirillaceae</taxon>
        <taxon>Azospirillum</taxon>
    </lineage>
</organism>